<dbReference type="EMBL" id="FQXR01000004">
    <property type="protein sequence ID" value="SHH80358.1"/>
    <property type="molecule type" value="Genomic_DNA"/>
</dbReference>
<evidence type="ECO:0000256" key="1">
    <source>
        <dbReference type="SAM" id="Phobius"/>
    </source>
</evidence>
<evidence type="ECO:0000313" key="3">
    <source>
        <dbReference type="Proteomes" id="UP000184389"/>
    </source>
</evidence>
<name>A0A1M5VYU7_9FIRM</name>
<keyword evidence="1" id="KW-0812">Transmembrane</keyword>
<sequence length="352" mass="39681">MGNKGFKIFILIFILSIVVFFSTKYKDKIIPKDTIKTLEIVQQIPTSEGEKVRAYDDIIVKYKDDSISTLNADGTNKWEKGLNIERPLVFPGEKTIYFCQGTTGELYFLDFDGNSTKKVELGIAVDKIIEKEGTLYAICKDKNKEVLILIDNSGNILGSIPSGEKILNFESNMDKSKVVISSLRAANGNIQSNLSFYNTKGDILSNVGFNDEIVTFLKFIDKDIVIAMTDKAIYKINSQTVVWNQKIENLKDIYVDNGEKMNIYVLGGKSLKIFDDSGEIQEEMALDGDYKKIYSYNGMLILVGDKNVLGFKKGKEILNYNIEDGEKVIIDNSNIMLVTAEKTYLMKTIEKQ</sequence>
<dbReference type="InterPro" id="IPR043765">
    <property type="entry name" value="DUF5711"/>
</dbReference>
<gene>
    <name evidence="2" type="ORF">SAMN02745180_01118</name>
</gene>
<dbReference type="RefSeq" id="WP_072743790.1">
    <property type="nucleotide sequence ID" value="NZ_FQXR01000004.1"/>
</dbReference>
<dbReference type="OrthoDB" id="1706812at2"/>
<dbReference type="SUPFAM" id="SSF50969">
    <property type="entry name" value="YVTN repeat-like/Quinoprotein amine dehydrogenase"/>
    <property type="match status" value="1"/>
</dbReference>
<proteinExistence type="predicted"/>
<organism evidence="2 3">
    <name type="scientific">Sporanaerobacter acetigenes DSM 13106</name>
    <dbReference type="NCBI Taxonomy" id="1123281"/>
    <lineage>
        <taxon>Bacteria</taxon>
        <taxon>Bacillati</taxon>
        <taxon>Bacillota</taxon>
        <taxon>Tissierellia</taxon>
        <taxon>Tissierellales</taxon>
        <taxon>Sporanaerobacteraceae</taxon>
        <taxon>Sporanaerobacter</taxon>
    </lineage>
</organism>
<accession>A0A1M5VYU7</accession>
<dbReference type="AlphaFoldDB" id="A0A1M5VYU7"/>
<keyword evidence="1" id="KW-0472">Membrane</keyword>
<keyword evidence="3" id="KW-1185">Reference proteome</keyword>
<dbReference type="Proteomes" id="UP000184389">
    <property type="component" value="Unassembled WGS sequence"/>
</dbReference>
<protein>
    <recommendedName>
        <fullName evidence="4">PQQ-like domain-containing protein</fullName>
    </recommendedName>
</protein>
<dbReference type="STRING" id="1123281.SAMN02745180_01118"/>
<reference evidence="2 3" key="1">
    <citation type="submission" date="2016-11" db="EMBL/GenBank/DDBJ databases">
        <authorList>
            <person name="Jaros S."/>
            <person name="Januszkiewicz K."/>
            <person name="Wedrychowicz H."/>
        </authorList>
    </citation>
    <scope>NUCLEOTIDE SEQUENCE [LARGE SCALE GENOMIC DNA]</scope>
    <source>
        <strain evidence="2 3">DSM 13106</strain>
    </source>
</reference>
<dbReference type="Pfam" id="PF18975">
    <property type="entry name" value="DUF5711"/>
    <property type="match status" value="1"/>
</dbReference>
<evidence type="ECO:0000313" key="2">
    <source>
        <dbReference type="EMBL" id="SHH80358.1"/>
    </source>
</evidence>
<evidence type="ECO:0008006" key="4">
    <source>
        <dbReference type="Google" id="ProtNLM"/>
    </source>
</evidence>
<feature type="transmembrane region" description="Helical" evidence="1">
    <location>
        <begin position="6"/>
        <end position="23"/>
    </location>
</feature>
<keyword evidence="1" id="KW-1133">Transmembrane helix</keyword>
<dbReference type="InterPro" id="IPR011044">
    <property type="entry name" value="Quino_amine_DH_bsu"/>
</dbReference>